<dbReference type="PROSITE" id="PS00624">
    <property type="entry name" value="GMC_OXRED_2"/>
    <property type="match status" value="1"/>
</dbReference>
<comment type="caution">
    <text evidence="6">The sequence shown here is derived from an EMBL/GenBank/DDBJ whole genome shotgun (WGS) entry which is preliminary data.</text>
</comment>
<organism evidence="6 7">
    <name type="scientific">Vreelandella vilamensis</name>
    <dbReference type="NCBI Taxonomy" id="531309"/>
    <lineage>
        <taxon>Bacteria</taxon>
        <taxon>Pseudomonadati</taxon>
        <taxon>Pseudomonadota</taxon>
        <taxon>Gammaproteobacteria</taxon>
        <taxon>Oceanospirillales</taxon>
        <taxon>Halomonadaceae</taxon>
        <taxon>Vreelandella</taxon>
    </lineage>
</organism>
<evidence type="ECO:0000313" key="6">
    <source>
        <dbReference type="EMBL" id="MDR5897548.1"/>
    </source>
</evidence>
<feature type="domain" description="Glucose-methanol-choline oxidoreductase N-terminal" evidence="5">
    <location>
        <begin position="252"/>
        <end position="266"/>
    </location>
</feature>
<evidence type="ECO:0000256" key="1">
    <source>
        <dbReference type="ARBA" id="ARBA00001974"/>
    </source>
</evidence>
<comment type="similarity">
    <text evidence="2">Belongs to the GMC oxidoreductase family.</text>
</comment>
<reference evidence="6 7" key="1">
    <citation type="submission" date="2023-04" db="EMBL/GenBank/DDBJ databases">
        <title>A long-awaited taxogenomic arrangement of the family Halomonadaceae.</title>
        <authorList>
            <person name="De La Haba R."/>
            <person name="Chuvochina M."/>
            <person name="Wittouck S."/>
            <person name="Arahal D.R."/>
            <person name="Sanchez-Porro C."/>
            <person name="Hugenholtz P."/>
            <person name="Ventosa A."/>
        </authorList>
    </citation>
    <scope>NUCLEOTIDE SEQUENCE [LARGE SCALE GENOMIC DNA]</scope>
    <source>
        <strain evidence="6 7">DSM 21020</strain>
    </source>
</reference>
<protein>
    <submittedName>
        <fullName evidence="6">GMC family oxidoreductase N-terminal domain-containing protein</fullName>
    </submittedName>
</protein>
<dbReference type="SUPFAM" id="SSF54373">
    <property type="entry name" value="FAD-linked reductases, C-terminal domain"/>
    <property type="match status" value="1"/>
</dbReference>
<dbReference type="Gene3D" id="3.50.50.60">
    <property type="entry name" value="FAD/NAD(P)-binding domain"/>
    <property type="match status" value="1"/>
</dbReference>
<dbReference type="Gene3D" id="3.30.560.10">
    <property type="entry name" value="Glucose Oxidase, domain 3"/>
    <property type="match status" value="1"/>
</dbReference>
<dbReference type="Proteomes" id="UP001254564">
    <property type="component" value="Unassembled WGS sequence"/>
</dbReference>
<evidence type="ECO:0000256" key="4">
    <source>
        <dbReference type="ARBA" id="ARBA00022827"/>
    </source>
</evidence>
<dbReference type="EMBL" id="JARWAN010000001">
    <property type="protein sequence ID" value="MDR5897548.1"/>
    <property type="molecule type" value="Genomic_DNA"/>
</dbReference>
<dbReference type="Pfam" id="PF05199">
    <property type="entry name" value="GMC_oxred_C"/>
    <property type="match status" value="1"/>
</dbReference>
<comment type="cofactor">
    <cofactor evidence="1">
        <name>FAD</name>
        <dbReference type="ChEBI" id="CHEBI:57692"/>
    </cofactor>
</comment>
<dbReference type="InterPro" id="IPR000172">
    <property type="entry name" value="GMC_OxRdtase_N"/>
</dbReference>
<dbReference type="InterPro" id="IPR007867">
    <property type="entry name" value="GMC_OxRtase_C"/>
</dbReference>
<evidence type="ECO:0000256" key="3">
    <source>
        <dbReference type="ARBA" id="ARBA00022630"/>
    </source>
</evidence>
<accession>A0ABU1GZR2</accession>
<dbReference type="Pfam" id="PF00732">
    <property type="entry name" value="GMC_oxred_N"/>
    <property type="match status" value="1"/>
</dbReference>
<dbReference type="PIRSF" id="PIRSF000137">
    <property type="entry name" value="Alcohol_oxidase"/>
    <property type="match status" value="1"/>
</dbReference>
<dbReference type="InterPro" id="IPR012132">
    <property type="entry name" value="GMC_OxRdtase"/>
</dbReference>
<gene>
    <name evidence="6" type="ORF">QC823_00880</name>
</gene>
<dbReference type="PANTHER" id="PTHR11552">
    <property type="entry name" value="GLUCOSE-METHANOL-CHOLINE GMC OXIDOREDUCTASE"/>
    <property type="match status" value="1"/>
</dbReference>
<evidence type="ECO:0000259" key="5">
    <source>
        <dbReference type="PROSITE" id="PS00624"/>
    </source>
</evidence>
<keyword evidence="7" id="KW-1185">Reference proteome</keyword>
<dbReference type="PANTHER" id="PTHR11552:SF147">
    <property type="entry name" value="CHOLINE DEHYDROGENASE, MITOCHONDRIAL"/>
    <property type="match status" value="1"/>
</dbReference>
<sequence>MDYVIIGGGAAACVLAERLSRHPACQVCLLEAGPTDTNPLIRAPAGILPLMHSRQLNWALHTTPQSALNGRRLFWPRGKTLGGSSAINAMCCTRGQPQDYNAWAAEDEALSGWDFPSLLPYFRAIEDHPLGPSPLHGEGGPITVSKLRSTNPLSHAFIKAAQEAGLPANSDFNGAQQEGVGFYHVMQREGQRCSNAHAFLQPALERPNLHVLTGAQVQRLEMTGQRCTAVHYLSRGKHHRVPVTGEALLCAGAIHTPQLLMLSGIGPEQELTQHGIPVKLALPGVGHNLQDHLDISVIWHEQRHHSISLHPRYWPRGYRALKAYLNQRQGELTSNLAEAGGFVATNPDSARPDVQLHFLPAVEVKHGRQLGPTIRYFGYTLRACLLRPASRGQIGLSSANPSDSPRIDPRYLSEPQDMAGMLRALETAREIMNQPSLSQLGKKEWQPGPSVTDTSALKRDIRHRAESIYHPVGTCRMGSDAMAVVDPELRIHGLENVRVVDASIMPRLISGNTTMPVTAIASRAADLIRQKGFENGWNNNLFNQMGS</sequence>
<evidence type="ECO:0000256" key="2">
    <source>
        <dbReference type="ARBA" id="ARBA00010790"/>
    </source>
</evidence>
<dbReference type="SUPFAM" id="SSF51905">
    <property type="entry name" value="FAD/NAD(P)-binding domain"/>
    <property type="match status" value="1"/>
</dbReference>
<dbReference type="RefSeq" id="WP_309654467.1">
    <property type="nucleotide sequence ID" value="NZ_JARWAN010000001.1"/>
</dbReference>
<keyword evidence="4" id="KW-0274">FAD</keyword>
<proteinExistence type="inferred from homology"/>
<evidence type="ECO:0000313" key="7">
    <source>
        <dbReference type="Proteomes" id="UP001254564"/>
    </source>
</evidence>
<name>A0ABU1GZR2_9GAMM</name>
<dbReference type="InterPro" id="IPR036188">
    <property type="entry name" value="FAD/NAD-bd_sf"/>
</dbReference>
<keyword evidence="3" id="KW-0285">Flavoprotein</keyword>